<name>A0ABR6E0W6_9MICC</name>
<proteinExistence type="inferred from homology"/>
<dbReference type="PANTHER" id="PTHR30408">
    <property type="entry name" value="TYPE-1 RESTRICTION ENZYME ECOKI SPECIFICITY PROTEIN"/>
    <property type="match status" value="1"/>
</dbReference>
<organism evidence="5 6">
    <name type="scientific">Micrococcus aloeverae</name>
    <dbReference type="NCBI Taxonomy" id="1391911"/>
    <lineage>
        <taxon>Bacteria</taxon>
        <taxon>Bacillati</taxon>
        <taxon>Actinomycetota</taxon>
        <taxon>Actinomycetes</taxon>
        <taxon>Micrococcales</taxon>
        <taxon>Micrococcaceae</taxon>
        <taxon>Micrococcus</taxon>
    </lineage>
</organism>
<dbReference type="GO" id="GO:0009035">
    <property type="term" value="F:type I site-specific deoxyribonuclease activity"/>
    <property type="evidence" value="ECO:0007669"/>
    <property type="project" value="UniProtKB-EC"/>
</dbReference>
<dbReference type="CDD" id="cd17252">
    <property type="entry name" value="RMtype1_S_EcoKI-TRD1-CR1_like"/>
    <property type="match status" value="1"/>
</dbReference>
<dbReference type="Pfam" id="PF01420">
    <property type="entry name" value="Methylase_S"/>
    <property type="match status" value="1"/>
</dbReference>
<feature type="domain" description="Type I restriction modification DNA specificity" evidence="4">
    <location>
        <begin position="2"/>
        <end position="149"/>
    </location>
</feature>
<keyword evidence="3" id="KW-0238">DNA-binding</keyword>
<evidence type="ECO:0000313" key="6">
    <source>
        <dbReference type="Proteomes" id="UP000582085"/>
    </source>
</evidence>
<dbReference type="PANTHER" id="PTHR30408:SF12">
    <property type="entry name" value="TYPE I RESTRICTION ENZYME MJAVIII SPECIFICITY SUBUNIT"/>
    <property type="match status" value="1"/>
</dbReference>
<dbReference type="InterPro" id="IPR044946">
    <property type="entry name" value="Restrct_endonuc_typeI_TRD_sf"/>
</dbReference>
<dbReference type="EMBL" id="JACJIO010000022">
    <property type="protein sequence ID" value="MBA9082059.1"/>
    <property type="molecule type" value="Genomic_DNA"/>
</dbReference>
<reference evidence="5 6" key="1">
    <citation type="submission" date="2020-08" db="EMBL/GenBank/DDBJ databases">
        <title>The Agave Microbiome: Exploring the role of microbial communities in plant adaptations to desert environments.</title>
        <authorList>
            <person name="Partida-Martinez L.P."/>
        </authorList>
    </citation>
    <scope>NUCLEOTIDE SEQUENCE [LARGE SCALE GENOMIC DNA]</scope>
    <source>
        <strain evidence="5 6">RAT4</strain>
    </source>
</reference>
<gene>
    <name evidence="5" type="ORF">FHR79_002195</name>
</gene>
<evidence type="ECO:0000313" key="5">
    <source>
        <dbReference type="EMBL" id="MBA9082059.1"/>
    </source>
</evidence>
<evidence type="ECO:0000256" key="2">
    <source>
        <dbReference type="ARBA" id="ARBA00022747"/>
    </source>
</evidence>
<dbReference type="EC" id="3.1.21.3" evidence="5"/>
<dbReference type="CDD" id="cd17267">
    <property type="entry name" value="RMtype1_S_EcoAO83I-TRD1-CR1_like"/>
    <property type="match status" value="1"/>
</dbReference>
<accession>A0ABR6E0W6</accession>
<protein>
    <submittedName>
        <fullName evidence="5">Type I restriction enzyme S subunit</fullName>
        <ecNumber evidence="5">3.1.21.3</ecNumber>
    </submittedName>
</protein>
<dbReference type="RefSeq" id="WP_141843707.1">
    <property type="nucleotide sequence ID" value="NZ_JACJIO010000022.1"/>
</dbReference>
<evidence type="ECO:0000259" key="4">
    <source>
        <dbReference type="Pfam" id="PF01420"/>
    </source>
</evidence>
<evidence type="ECO:0000256" key="3">
    <source>
        <dbReference type="ARBA" id="ARBA00023125"/>
    </source>
</evidence>
<keyword evidence="5" id="KW-0378">Hydrolase</keyword>
<keyword evidence="2" id="KW-0680">Restriction system</keyword>
<dbReference type="Gene3D" id="3.90.220.20">
    <property type="entry name" value="DNA methylase specificity domains"/>
    <property type="match status" value="2"/>
</dbReference>
<comment type="similarity">
    <text evidence="1">Belongs to the type-I restriction system S methylase family.</text>
</comment>
<sequence>MKTVKLGDIVSLKYGKALKQGDRRGGPVAVVGSSGVVGFHDQALSSGPAIVVGRKGSIGSVTWVPGDVWPIDTAYEAVPLGEGVDLRWLYWILSALGLKGMNKSAAVPGLNRDDVYRLSIRLPDLKEQRRISAILDQADEQRSRRRAQLERLAALVQVAFADRVREAGPGQPLSELASFVRGVTFKPEDVAESGVPVMRTKNVQKRLDSSDLIRIPAELIKNEAKYLQEGDTLVSSANSYNLVGKCCFVDSLPEPSAIGGFVSALRPGPDVDPTFLYAWFNSDRVQATVRSFGNKTTNISNLDIKRTLQLRIPDVSLNMQREFAAVVEKIDVQRARVERALALEDELFASLQHRAFRGEL</sequence>
<keyword evidence="6" id="KW-1185">Reference proteome</keyword>
<dbReference type="InterPro" id="IPR052021">
    <property type="entry name" value="Type-I_RS_S_subunit"/>
</dbReference>
<dbReference type="SUPFAM" id="SSF116734">
    <property type="entry name" value="DNA methylase specificity domain"/>
    <property type="match status" value="2"/>
</dbReference>
<dbReference type="Proteomes" id="UP000582085">
    <property type="component" value="Unassembled WGS sequence"/>
</dbReference>
<comment type="caution">
    <text evidence="5">The sequence shown here is derived from an EMBL/GenBank/DDBJ whole genome shotgun (WGS) entry which is preliminary data.</text>
</comment>
<evidence type="ECO:0000256" key="1">
    <source>
        <dbReference type="ARBA" id="ARBA00010923"/>
    </source>
</evidence>
<dbReference type="InterPro" id="IPR000055">
    <property type="entry name" value="Restrct_endonuc_typeI_TRD"/>
</dbReference>